<dbReference type="InterPro" id="IPR001810">
    <property type="entry name" value="F-box_dom"/>
</dbReference>
<evidence type="ECO:0000313" key="3">
    <source>
        <dbReference type="Proteomes" id="UP000646827"/>
    </source>
</evidence>
<dbReference type="InterPro" id="IPR036047">
    <property type="entry name" value="F-box-like_dom_sf"/>
</dbReference>
<dbReference type="Gene3D" id="1.20.1280.50">
    <property type="match status" value="1"/>
</dbReference>
<sequence>METLIQRATDLASLRFIRSFSTTSRRRRNIETCIDTFNNIQDAQTMGNNLIRQSPTTAKGYLLSGQIYQNQHQWRAASAIYGSGLRLVYQKANSDYALLKREKQRVMAIIAEKHNQEPSILLPYDILGIIFSSLPLSDLLQCAIVCESWFHAIVEWPEFWNRILKNNDFAEQQHNTISLPTELHIEKKQERDIQIDFGYLL</sequence>
<evidence type="ECO:0000259" key="1">
    <source>
        <dbReference type="PROSITE" id="PS50181"/>
    </source>
</evidence>
<comment type="caution">
    <text evidence="2">The sequence shown here is derived from an EMBL/GenBank/DDBJ whole genome shotgun (WGS) entry which is preliminary data.</text>
</comment>
<organism evidence="2 3">
    <name type="scientific">Circinella minor</name>
    <dbReference type="NCBI Taxonomy" id="1195481"/>
    <lineage>
        <taxon>Eukaryota</taxon>
        <taxon>Fungi</taxon>
        <taxon>Fungi incertae sedis</taxon>
        <taxon>Mucoromycota</taxon>
        <taxon>Mucoromycotina</taxon>
        <taxon>Mucoromycetes</taxon>
        <taxon>Mucorales</taxon>
        <taxon>Lichtheimiaceae</taxon>
        <taxon>Circinella</taxon>
    </lineage>
</organism>
<dbReference type="SMART" id="SM00256">
    <property type="entry name" value="FBOX"/>
    <property type="match status" value="1"/>
</dbReference>
<dbReference type="Pfam" id="PF12937">
    <property type="entry name" value="F-box-like"/>
    <property type="match status" value="1"/>
</dbReference>
<gene>
    <name evidence="2" type="ORF">INT45_001011</name>
</gene>
<proteinExistence type="predicted"/>
<keyword evidence="3" id="KW-1185">Reference proteome</keyword>
<protein>
    <recommendedName>
        <fullName evidence="1">F-box domain-containing protein</fullName>
    </recommendedName>
</protein>
<reference evidence="2 3" key="1">
    <citation type="submission" date="2020-12" db="EMBL/GenBank/DDBJ databases">
        <title>Metabolic potential, ecology and presence of endohyphal bacteria is reflected in genomic diversity of Mucoromycotina.</title>
        <authorList>
            <person name="Muszewska A."/>
            <person name="Okrasinska A."/>
            <person name="Steczkiewicz K."/>
            <person name="Drgas O."/>
            <person name="Orlowska M."/>
            <person name="Perlinska-Lenart U."/>
            <person name="Aleksandrzak-Piekarczyk T."/>
            <person name="Szatraj K."/>
            <person name="Zielenkiewicz U."/>
            <person name="Pilsyk S."/>
            <person name="Malc E."/>
            <person name="Mieczkowski P."/>
            <person name="Kruszewska J.S."/>
            <person name="Biernat P."/>
            <person name="Pawlowska J."/>
        </authorList>
    </citation>
    <scope>NUCLEOTIDE SEQUENCE [LARGE SCALE GENOMIC DNA]</scope>
    <source>
        <strain evidence="2 3">CBS 142.35</strain>
    </source>
</reference>
<evidence type="ECO:0000313" key="2">
    <source>
        <dbReference type="EMBL" id="KAG2226664.1"/>
    </source>
</evidence>
<accession>A0A8H7SAE7</accession>
<dbReference type="PROSITE" id="PS50181">
    <property type="entry name" value="FBOX"/>
    <property type="match status" value="1"/>
</dbReference>
<feature type="domain" description="F-box" evidence="1">
    <location>
        <begin position="116"/>
        <end position="163"/>
    </location>
</feature>
<dbReference type="AlphaFoldDB" id="A0A8H7SAE7"/>
<dbReference type="Proteomes" id="UP000646827">
    <property type="component" value="Unassembled WGS sequence"/>
</dbReference>
<dbReference type="OrthoDB" id="2285726at2759"/>
<name>A0A8H7SAE7_9FUNG</name>
<dbReference type="SUPFAM" id="SSF81383">
    <property type="entry name" value="F-box domain"/>
    <property type="match status" value="1"/>
</dbReference>
<dbReference type="EMBL" id="JAEPRB010000014">
    <property type="protein sequence ID" value="KAG2226664.1"/>
    <property type="molecule type" value="Genomic_DNA"/>
</dbReference>